<dbReference type="Proteomes" id="UP001623232">
    <property type="component" value="Chromosome"/>
</dbReference>
<reference evidence="1 2" key="1">
    <citation type="submission" date="2023-04" db="EMBL/GenBank/DDBJ databases">
        <title>Complete genome sequence of Alisedimentitalea scapharcae.</title>
        <authorList>
            <person name="Rong J.-C."/>
            <person name="Yi M.-L."/>
            <person name="Zhao Q."/>
        </authorList>
    </citation>
    <scope>NUCLEOTIDE SEQUENCE [LARGE SCALE GENOMIC DNA]</scope>
    <source>
        <strain evidence="1 2">KCTC 42119</strain>
    </source>
</reference>
<sequence length="173" mass="18754">MPRITAMPTHIVRALQAGGTDANGQAPEQAISTGPGNPCRHCLAHVPDGDPMLILSHRPFPTLHPYAESGPIFLCAKACDRFEEDAIPEILRSSPDYLVKGYDATDRIIYGTGAVVAAHRIMAYSDQLLARSDVSYVHIRSSRNNCYQARVDRDNINQLTPRMDPTGASGGGI</sequence>
<proteinExistence type="predicted"/>
<name>A0ABZ2XRM5_9RHOB</name>
<evidence type="ECO:0000313" key="1">
    <source>
        <dbReference type="EMBL" id="WZK88751.1"/>
    </source>
</evidence>
<gene>
    <name evidence="1" type="ORF">QEZ52_19475</name>
</gene>
<dbReference type="EMBL" id="CP123584">
    <property type="protein sequence ID" value="WZK88751.1"/>
    <property type="molecule type" value="Genomic_DNA"/>
</dbReference>
<evidence type="ECO:0000313" key="2">
    <source>
        <dbReference type="Proteomes" id="UP001623232"/>
    </source>
</evidence>
<protein>
    <submittedName>
        <fullName evidence="1">DUF1203 domain-containing protein</fullName>
    </submittedName>
</protein>
<dbReference type="InterPro" id="IPR009593">
    <property type="entry name" value="DUF1203"/>
</dbReference>
<dbReference type="RefSeq" id="WP_406646315.1">
    <property type="nucleotide sequence ID" value="NZ_CP123584.1"/>
</dbReference>
<keyword evidence="2" id="KW-1185">Reference proteome</keyword>
<accession>A0ABZ2XRM5</accession>
<dbReference type="PIRSF" id="PIRSF034110">
    <property type="entry name" value="DUF1203"/>
    <property type="match status" value="1"/>
</dbReference>
<organism evidence="1 2">
    <name type="scientific">Aliisedimentitalea scapharcae</name>
    <dbReference type="NCBI Taxonomy" id="1524259"/>
    <lineage>
        <taxon>Bacteria</taxon>
        <taxon>Pseudomonadati</taxon>
        <taxon>Pseudomonadota</taxon>
        <taxon>Alphaproteobacteria</taxon>
        <taxon>Rhodobacterales</taxon>
        <taxon>Roseobacteraceae</taxon>
        <taxon>Aliisedimentitalea</taxon>
    </lineage>
</organism>
<dbReference type="Pfam" id="PF06718">
    <property type="entry name" value="DUF1203"/>
    <property type="match status" value="1"/>
</dbReference>